<evidence type="ECO:0000313" key="2">
    <source>
        <dbReference type="Proteomes" id="UP000887572"/>
    </source>
</evidence>
<evidence type="ECO:0000256" key="1">
    <source>
        <dbReference type="SAM" id="SignalP"/>
    </source>
</evidence>
<keyword evidence="1" id="KW-0732">Signal</keyword>
<proteinExistence type="predicted"/>
<feature type="chain" id="PRO_5037218718" evidence="1">
    <location>
        <begin position="25"/>
        <end position="141"/>
    </location>
</feature>
<organism evidence="2 3">
    <name type="scientific">Globodera rostochiensis</name>
    <name type="common">Golden nematode worm</name>
    <name type="synonym">Heterodera rostochiensis</name>
    <dbReference type="NCBI Taxonomy" id="31243"/>
    <lineage>
        <taxon>Eukaryota</taxon>
        <taxon>Metazoa</taxon>
        <taxon>Ecdysozoa</taxon>
        <taxon>Nematoda</taxon>
        <taxon>Chromadorea</taxon>
        <taxon>Rhabditida</taxon>
        <taxon>Tylenchina</taxon>
        <taxon>Tylenchomorpha</taxon>
        <taxon>Tylenchoidea</taxon>
        <taxon>Heteroderidae</taxon>
        <taxon>Heteroderinae</taxon>
        <taxon>Globodera</taxon>
    </lineage>
</organism>
<accession>A0A914H5U9</accession>
<dbReference type="AlphaFoldDB" id="A0A914H5U9"/>
<sequence length="141" mass="15712">MFWKLSFAILCCTFIGSNFGSTQTVQPNPDWVSVQVIKIKNTNNNGARFILTFRNGAFVQVCSVKFCLSLPNKTKLDVYSQMRPVPRTKDQYTLLFTKLGGLLPSQELNASVTLIGSGKPKVSVLKIETTETALKCPYKLK</sequence>
<reference evidence="3" key="1">
    <citation type="submission" date="2022-11" db="UniProtKB">
        <authorList>
            <consortium name="WormBaseParasite"/>
        </authorList>
    </citation>
    <scope>IDENTIFICATION</scope>
</reference>
<protein>
    <submittedName>
        <fullName evidence="3">Uncharacterized protein</fullName>
    </submittedName>
</protein>
<feature type="signal peptide" evidence="1">
    <location>
        <begin position="1"/>
        <end position="24"/>
    </location>
</feature>
<dbReference type="Proteomes" id="UP000887572">
    <property type="component" value="Unplaced"/>
</dbReference>
<dbReference type="WBParaSite" id="Gr19_v10_g14271.t1">
    <property type="protein sequence ID" value="Gr19_v10_g14271.t1"/>
    <property type="gene ID" value="Gr19_v10_g14271"/>
</dbReference>
<evidence type="ECO:0000313" key="3">
    <source>
        <dbReference type="WBParaSite" id="Gr19_v10_g14271.t1"/>
    </source>
</evidence>
<name>A0A914H5U9_GLORO</name>
<keyword evidence="2" id="KW-1185">Reference proteome</keyword>